<sequence>MDLNILWFILITVLFVGFFFLEGFDFGVGILLPFLGKNDKERRIIINTIGPHWDGNEVWLITAGGAMFAAFPNWYATLFSGFFLALFLVLVAVIIRGVAFEFRSSDSSPRWRGTWDWMIFTGSFLSALLWGVAMTNLLRGVPIDAKMHYVGTFFDLLSPYAIVGGLATLFVFIFHGALYLSLKTTGEMAERASKAAQSTGLLAILVILLLAGLTYLQTDLFLSHGAGITLIASGVALILANVLIRFRKVGWAFVTNGLTILLFTVSLFWGIFPRVMVSSLNAEWSLNIYNASSSPYTLKIMTIIALTMVPIVLLYQGWTYWVFRKRVTEKDLHY</sequence>
<keyword evidence="11 12" id="KW-0472">Membrane</keyword>
<dbReference type="STRING" id="1888891.DSOL_4694"/>
<protein>
    <submittedName>
        <fullName evidence="13">Cytochrome d ubiquinol oxidase subunit II</fullName>
    </submittedName>
</protein>
<dbReference type="GO" id="GO:0005886">
    <property type="term" value="C:plasma membrane"/>
    <property type="evidence" value="ECO:0007669"/>
    <property type="project" value="UniProtKB-SubCell"/>
</dbReference>
<evidence type="ECO:0000256" key="9">
    <source>
        <dbReference type="ARBA" id="ARBA00022989"/>
    </source>
</evidence>
<evidence type="ECO:0000256" key="8">
    <source>
        <dbReference type="ARBA" id="ARBA00022982"/>
    </source>
</evidence>
<evidence type="ECO:0000256" key="1">
    <source>
        <dbReference type="ARBA" id="ARBA00004651"/>
    </source>
</evidence>
<evidence type="ECO:0000256" key="11">
    <source>
        <dbReference type="ARBA" id="ARBA00023136"/>
    </source>
</evidence>
<keyword evidence="9 12" id="KW-1133">Transmembrane helix</keyword>
<comment type="caution">
    <text evidence="13">The sequence shown here is derived from an EMBL/GenBank/DDBJ whole genome shotgun (WGS) entry which is preliminary data.</text>
</comment>
<keyword evidence="3" id="KW-0813">Transport</keyword>
<keyword evidence="8" id="KW-0249">Electron transport</keyword>
<keyword evidence="10" id="KW-0408">Iron</keyword>
<keyword evidence="7" id="KW-0479">Metal-binding</keyword>
<feature type="transmembrane region" description="Helical" evidence="12">
    <location>
        <begin position="201"/>
        <end position="218"/>
    </location>
</feature>
<keyword evidence="4" id="KW-1003">Cell membrane</keyword>
<dbReference type="PIRSF" id="PIRSF000267">
    <property type="entry name" value="Cyt_oxidse_sub2"/>
    <property type="match status" value="1"/>
</dbReference>
<evidence type="ECO:0000256" key="12">
    <source>
        <dbReference type="SAM" id="Phobius"/>
    </source>
</evidence>
<accession>A0A1Q8QIC7</accession>
<evidence type="ECO:0000256" key="10">
    <source>
        <dbReference type="ARBA" id="ARBA00023004"/>
    </source>
</evidence>
<dbReference type="GO" id="GO:0019646">
    <property type="term" value="P:aerobic electron transport chain"/>
    <property type="evidence" value="ECO:0007669"/>
    <property type="project" value="TreeGrafter"/>
</dbReference>
<gene>
    <name evidence="13" type="ORF">DSOL_4694</name>
</gene>
<dbReference type="AlphaFoldDB" id="A0A1Q8QIC7"/>
<feature type="transmembrane region" description="Helical" evidence="12">
    <location>
        <begin position="82"/>
        <end position="102"/>
    </location>
</feature>
<comment type="subcellular location">
    <subcellularLocation>
        <location evidence="1">Cell membrane</location>
        <topology evidence="1">Multi-pass membrane protein</topology>
    </subcellularLocation>
</comment>
<dbReference type="GO" id="GO:0046872">
    <property type="term" value="F:metal ion binding"/>
    <property type="evidence" value="ECO:0007669"/>
    <property type="project" value="UniProtKB-KW"/>
</dbReference>
<dbReference type="Pfam" id="PF02322">
    <property type="entry name" value="Cyt_bd_oxida_II"/>
    <property type="match status" value="1"/>
</dbReference>
<feature type="transmembrane region" description="Helical" evidence="12">
    <location>
        <begin position="6"/>
        <end position="36"/>
    </location>
</feature>
<feature type="transmembrane region" description="Helical" evidence="12">
    <location>
        <begin position="300"/>
        <end position="323"/>
    </location>
</feature>
<dbReference type="EMBL" id="MLBF01000063">
    <property type="protein sequence ID" value="OLN27113.1"/>
    <property type="molecule type" value="Genomic_DNA"/>
</dbReference>
<feature type="transmembrane region" description="Helical" evidence="12">
    <location>
        <begin position="251"/>
        <end position="272"/>
    </location>
</feature>
<evidence type="ECO:0000256" key="3">
    <source>
        <dbReference type="ARBA" id="ARBA00022448"/>
    </source>
</evidence>
<evidence type="ECO:0000256" key="5">
    <source>
        <dbReference type="ARBA" id="ARBA00022617"/>
    </source>
</evidence>
<feature type="transmembrane region" description="Helical" evidence="12">
    <location>
        <begin position="114"/>
        <end position="137"/>
    </location>
</feature>
<evidence type="ECO:0000313" key="14">
    <source>
        <dbReference type="Proteomes" id="UP000186102"/>
    </source>
</evidence>
<dbReference type="PANTHER" id="PTHR43141:SF5">
    <property type="entry name" value="CYTOCHROME BD-I UBIQUINOL OXIDASE SUBUNIT 2"/>
    <property type="match status" value="1"/>
</dbReference>
<keyword evidence="14" id="KW-1185">Reference proteome</keyword>
<dbReference type="InterPro" id="IPR003317">
    <property type="entry name" value="Cyt-d_oxidase_su2"/>
</dbReference>
<dbReference type="NCBIfam" id="TIGR00203">
    <property type="entry name" value="cydB"/>
    <property type="match status" value="1"/>
</dbReference>
<dbReference type="GO" id="GO:0016682">
    <property type="term" value="F:oxidoreductase activity, acting on diphenols and related substances as donors, oxygen as acceptor"/>
    <property type="evidence" value="ECO:0007669"/>
    <property type="project" value="TreeGrafter"/>
</dbReference>
<reference evidence="13 14" key="1">
    <citation type="submission" date="2016-09" db="EMBL/GenBank/DDBJ databases">
        <title>Complete genome of Desulfosporosinus sp. OL.</title>
        <authorList>
            <person name="Mardanov A."/>
            <person name="Beletsky A."/>
            <person name="Panova A."/>
            <person name="Karnachuk O."/>
            <person name="Ravin N."/>
        </authorList>
    </citation>
    <scope>NUCLEOTIDE SEQUENCE [LARGE SCALE GENOMIC DNA]</scope>
    <source>
        <strain evidence="13 14">OL</strain>
    </source>
</reference>
<dbReference type="GO" id="GO:0009055">
    <property type="term" value="F:electron transfer activity"/>
    <property type="evidence" value="ECO:0007669"/>
    <property type="project" value="TreeGrafter"/>
</dbReference>
<keyword evidence="5" id="KW-0349">Heme</keyword>
<feature type="transmembrane region" description="Helical" evidence="12">
    <location>
        <begin position="157"/>
        <end position="180"/>
    </location>
</feature>
<dbReference type="PANTHER" id="PTHR43141">
    <property type="entry name" value="CYTOCHROME BD2 SUBUNIT II"/>
    <property type="match status" value="1"/>
</dbReference>
<dbReference type="OrthoDB" id="9776710at2"/>
<name>A0A1Q8QIC7_9FIRM</name>
<keyword evidence="6 12" id="KW-0812">Transmembrane</keyword>
<evidence type="ECO:0000256" key="7">
    <source>
        <dbReference type="ARBA" id="ARBA00022723"/>
    </source>
</evidence>
<dbReference type="GO" id="GO:0070069">
    <property type="term" value="C:cytochrome complex"/>
    <property type="evidence" value="ECO:0007669"/>
    <property type="project" value="TreeGrafter"/>
</dbReference>
<dbReference type="RefSeq" id="WP_075366989.1">
    <property type="nucleotide sequence ID" value="NZ_MLBF01000063.1"/>
</dbReference>
<proteinExistence type="inferred from homology"/>
<dbReference type="Proteomes" id="UP000186102">
    <property type="component" value="Unassembled WGS sequence"/>
</dbReference>
<evidence type="ECO:0000256" key="4">
    <source>
        <dbReference type="ARBA" id="ARBA00022475"/>
    </source>
</evidence>
<comment type="similarity">
    <text evidence="2">Belongs to the cytochrome ubiquinol oxidase subunit 2 family.</text>
</comment>
<evidence type="ECO:0000313" key="13">
    <source>
        <dbReference type="EMBL" id="OLN27113.1"/>
    </source>
</evidence>
<feature type="transmembrane region" description="Helical" evidence="12">
    <location>
        <begin position="224"/>
        <end position="244"/>
    </location>
</feature>
<evidence type="ECO:0000256" key="2">
    <source>
        <dbReference type="ARBA" id="ARBA00007543"/>
    </source>
</evidence>
<evidence type="ECO:0000256" key="6">
    <source>
        <dbReference type="ARBA" id="ARBA00022692"/>
    </source>
</evidence>
<organism evidence="13 14">
    <name type="scientific">Desulfosporosinus metallidurans</name>
    <dbReference type="NCBI Taxonomy" id="1888891"/>
    <lineage>
        <taxon>Bacteria</taxon>
        <taxon>Bacillati</taxon>
        <taxon>Bacillota</taxon>
        <taxon>Clostridia</taxon>
        <taxon>Eubacteriales</taxon>
        <taxon>Desulfitobacteriaceae</taxon>
        <taxon>Desulfosporosinus</taxon>
    </lineage>
</organism>